<evidence type="ECO:0000256" key="3">
    <source>
        <dbReference type="ARBA" id="ARBA00022692"/>
    </source>
</evidence>
<name>A0ABR9G8R7_9GAMM</name>
<dbReference type="Pfam" id="PF01943">
    <property type="entry name" value="Polysacc_synt"/>
    <property type="match status" value="1"/>
</dbReference>
<dbReference type="PANTHER" id="PTHR30250:SF11">
    <property type="entry name" value="O-ANTIGEN TRANSPORTER-RELATED"/>
    <property type="match status" value="1"/>
</dbReference>
<feature type="transmembrane region" description="Helical" evidence="6">
    <location>
        <begin position="101"/>
        <end position="124"/>
    </location>
</feature>
<keyword evidence="5 6" id="KW-0472">Membrane</keyword>
<keyword evidence="3 6" id="KW-0812">Transmembrane</keyword>
<evidence type="ECO:0000256" key="4">
    <source>
        <dbReference type="ARBA" id="ARBA00022989"/>
    </source>
</evidence>
<feature type="transmembrane region" description="Helical" evidence="6">
    <location>
        <begin position="136"/>
        <end position="157"/>
    </location>
</feature>
<dbReference type="RefSeq" id="WP_192555301.1">
    <property type="nucleotide sequence ID" value="NZ_JACZZA010000004.1"/>
</dbReference>
<keyword evidence="4 6" id="KW-1133">Transmembrane helix</keyword>
<dbReference type="EMBL" id="JACZZA010000004">
    <property type="protein sequence ID" value="MBE1160435.1"/>
    <property type="molecule type" value="Genomic_DNA"/>
</dbReference>
<keyword evidence="8" id="KW-1185">Reference proteome</keyword>
<accession>A0ABR9G8R7</accession>
<evidence type="ECO:0000256" key="2">
    <source>
        <dbReference type="ARBA" id="ARBA00022475"/>
    </source>
</evidence>
<dbReference type="InterPro" id="IPR002797">
    <property type="entry name" value="Polysacc_synth"/>
</dbReference>
<comment type="subcellular location">
    <subcellularLocation>
        <location evidence="1">Cell membrane</location>
        <topology evidence="1">Multi-pass membrane protein</topology>
    </subcellularLocation>
</comment>
<dbReference type="InterPro" id="IPR050833">
    <property type="entry name" value="Poly_Biosynth_Transport"/>
</dbReference>
<dbReference type="Proteomes" id="UP000651010">
    <property type="component" value="Unassembled WGS sequence"/>
</dbReference>
<feature type="transmembrane region" description="Helical" evidence="6">
    <location>
        <begin position="163"/>
        <end position="182"/>
    </location>
</feature>
<evidence type="ECO:0000256" key="1">
    <source>
        <dbReference type="ARBA" id="ARBA00004651"/>
    </source>
</evidence>
<keyword evidence="2" id="KW-1003">Cell membrane</keyword>
<feature type="transmembrane region" description="Helical" evidence="6">
    <location>
        <begin position="366"/>
        <end position="389"/>
    </location>
</feature>
<reference evidence="7 8" key="1">
    <citation type="submission" date="2020-09" db="EMBL/GenBank/DDBJ databases">
        <title>Dyella sp. 7MK23 isolated from forest soil.</title>
        <authorList>
            <person name="Fu J."/>
        </authorList>
    </citation>
    <scope>NUCLEOTIDE SEQUENCE [LARGE SCALE GENOMIC DNA]</scope>
    <source>
        <strain evidence="7 8">7MK23</strain>
    </source>
</reference>
<protein>
    <submittedName>
        <fullName evidence="7">Oligosaccharide flippase family protein</fullName>
    </submittedName>
</protein>
<evidence type="ECO:0000256" key="5">
    <source>
        <dbReference type="ARBA" id="ARBA00023136"/>
    </source>
</evidence>
<sequence>MHASGWSATRIVLQAASLVLMTHTFGVRAYGVLAGITSLYVTIAQFVGLGSGIALLRHLARNGETHARMSATRRAYLVSGLGAFVVAWPVSMLLLDHMMSATGMVCLAAAELIVAPSLMPYVFYYQAKERMMLSGAMQTLAPFARIGAVISALVLQVKDLSTYAVLHLSWLVAVVCIALQLARVRAREASPPYPMSHIVREGFPYMVSGATITASSELDKTILLKAQGSAVTGLYTAAYRIMQAATLPVNALILAATPRLFRASASDQGKLMRQLLAAVIAYSVIAASALALFSPLLHFVLGSNFRPSEPILRAFCFNVLTNSVRQLVTGRMTTVDMQRDRNFTELAGLGVSITLLFALTPHYGPLGAIFALAMSDISVIVIGTIRLAAAHKSSAPTP</sequence>
<dbReference type="PANTHER" id="PTHR30250">
    <property type="entry name" value="PST FAMILY PREDICTED COLANIC ACID TRANSPORTER"/>
    <property type="match status" value="1"/>
</dbReference>
<feature type="transmembrane region" description="Helical" evidence="6">
    <location>
        <begin position="39"/>
        <end position="56"/>
    </location>
</feature>
<gene>
    <name evidence="7" type="ORF">IGX34_08535</name>
</gene>
<evidence type="ECO:0000313" key="8">
    <source>
        <dbReference type="Proteomes" id="UP000651010"/>
    </source>
</evidence>
<evidence type="ECO:0000313" key="7">
    <source>
        <dbReference type="EMBL" id="MBE1160435.1"/>
    </source>
</evidence>
<feature type="transmembrane region" description="Helical" evidence="6">
    <location>
        <begin position="275"/>
        <end position="299"/>
    </location>
</feature>
<feature type="transmembrane region" description="Helical" evidence="6">
    <location>
        <begin position="76"/>
        <end position="95"/>
    </location>
</feature>
<evidence type="ECO:0000256" key="6">
    <source>
        <dbReference type="SAM" id="Phobius"/>
    </source>
</evidence>
<comment type="caution">
    <text evidence="7">The sequence shown here is derived from an EMBL/GenBank/DDBJ whole genome shotgun (WGS) entry which is preliminary data.</text>
</comment>
<proteinExistence type="predicted"/>
<organism evidence="7 8">
    <name type="scientific">Dyella acidiphila</name>
    <dbReference type="NCBI Taxonomy" id="2775866"/>
    <lineage>
        <taxon>Bacteria</taxon>
        <taxon>Pseudomonadati</taxon>
        <taxon>Pseudomonadota</taxon>
        <taxon>Gammaproteobacteria</taxon>
        <taxon>Lysobacterales</taxon>
        <taxon>Rhodanobacteraceae</taxon>
        <taxon>Dyella</taxon>
    </lineage>
</organism>